<keyword evidence="3 7" id="KW-1003">Cell membrane</keyword>
<proteinExistence type="inferred from homology"/>
<dbReference type="GO" id="GO:0003774">
    <property type="term" value="F:cytoskeletal motor activity"/>
    <property type="evidence" value="ECO:0007669"/>
    <property type="project" value="UniProtKB-UniRule"/>
</dbReference>
<dbReference type="EMBL" id="JAFVMH010000002">
    <property type="protein sequence ID" value="MBO1324766.1"/>
    <property type="molecule type" value="Genomic_DNA"/>
</dbReference>
<sequence>MSTDNTNFGLEDFATTAPDAAHPAAAAPAAEGAAKDQPAAEPMTIGAGQMEAVYDIPVKITAVIGNAVMPVSQLLRLGRGAVVELDKKLGEAVDIFANNRLIARGEVVVVDDNHIGVTMTEILSSTPTSN</sequence>
<feature type="region of interest" description="Disordered" evidence="8">
    <location>
        <begin position="20"/>
        <end position="40"/>
    </location>
</feature>
<name>A0A939HPC0_9PROT</name>
<keyword evidence="5 7" id="KW-0283">Flagellar rotation</keyword>
<evidence type="ECO:0000313" key="10">
    <source>
        <dbReference type="EMBL" id="MBO1324766.1"/>
    </source>
</evidence>
<keyword evidence="6 7" id="KW-0472">Membrane</keyword>
<keyword evidence="11" id="KW-1185">Reference proteome</keyword>
<dbReference type="SUPFAM" id="SSF101801">
    <property type="entry name" value="Surface presentation of antigens (SPOA)"/>
    <property type="match status" value="1"/>
</dbReference>
<dbReference type="NCBIfam" id="TIGR02480">
    <property type="entry name" value="fliN"/>
    <property type="match status" value="1"/>
</dbReference>
<dbReference type="InterPro" id="IPR036429">
    <property type="entry name" value="SpoA-like_sf"/>
</dbReference>
<evidence type="ECO:0000259" key="9">
    <source>
        <dbReference type="Pfam" id="PF01052"/>
    </source>
</evidence>
<dbReference type="InterPro" id="IPR051469">
    <property type="entry name" value="FliN/MopA/SpaO"/>
</dbReference>
<comment type="caution">
    <text evidence="10">The sequence shown here is derived from an EMBL/GenBank/DDBJ whole genome shotgun (WGS) entry which is preliminary data.</text>
</comment>
<keyword evidence="7" id="KW-0975">Bacterial flagellum</keyword>
<keyword evidence="10" id="KW-0969">Cilium</keyword>
<dbReference type="PANTHER" id="PTHR43484">
    <property type="match status" value="1"/>
</dbReference>
<dbReference type="Pfam" id="PF01052">
    <property type="entry name" value="FliMN_C"/>
    <property type="match status" value="1"/>
</dbReference>
<evidence type="ECO:0000256" key="4">
    <source>
        <dbReference type="ARBA" id="ARBA00022500"/>
    </source>
</evidence>
<evidence type="ECO:0000256" key="6">
    <source>
        <dbReference type="ARBA" id="ARBA00023136"/>
    </source>
</evidence>
<dbReference type="InterPro" id="IPR001543">
    <property type="entry name" value="FliN-like_C"/>
</dbReference>
<dbReference type="GO" id="GO:0009425">
    <property type="term" value="C:bacterial-type flagellum basal body"/>
    <property type="evidence" value="ECO:0007669"/>
    <property type="project" value="UniProtKB-SubCell"/>
</dbReference>
<dbReference type="InterPro" id="IPR001172">
    <property type="entry name" value="FliN_T3SS_HrcQb"/>
</dbReference>
<comment type="function">
    <text evidence="7">FliN is one of three proteins (FliG, FliN, FliM) that form the rotor-mounted switch complex (C ring), located at the base of the basal body. This complex interacts with the CheY and CheZ chemotaxis proteins, in addition to contacting components of the motor that determine the direction of flagellar rotation.</text>
</comment>
<evidence type="ECO:0000256" key="2">
    <source>
        <dbReference type="ARBA" id="ARBA00021897"/>
    </source>
</evidence>
<dbReference type="Gene3D" id="2.30.330.10">
    <property type="entry name" value="SpoA-like"/>
    <property type="match status" value="1"/>
</dbReference>
<dbReference type="PRINTS" id="PR00956">
    <property type="entry name" value="FLGMOTORFLIN"/>
</dbReference>
<protein>
    <recommendedName>
        <fullName evidence="2 7">Flagellar motor switch protein FliN</fullName>
    </recommendedName>
</protein>
<comment type="similarity">
    <text evidence="1 7">Belongs to the FliN/MopA/SpaO family.</text>
</comment>
<evidence type="ECO:0000313" key="11">
    <source>
        <dbReference type="Proteomes" id="UP000664073"/>
    </source>
</evidence>
<feature type="domain" description="Flagellar motor switch protein FliN-like C-terminal" evidence="9">
    <location>
        <begin position="52"/>
        <end position="123"/>
    </location>
</feature>
<dbReference type="Proteomes" id="UP000664073">
    <property type="component" value="Unassembled WGS sequence"/>
</dbReference>
<keyword evidence="10" id="KW-0966">Cell projection</keyword>
<dbReference type="PANTHER" id="PTHR43484:SF1">
    <property type="entry name" value="FLAGELLAR MOTOR SWITCH PROTEIN FLIN"/>
    <property type="match status" value="1"/>
</dbReference>
<dbReference type="GO" id="GO:0005886">
    <property type="term" value="C:plasma membrane"/>
    <property type="evidence" value="ECO:0007669"/>
    <property type="project" value="UniProtKB-SubCell"/>
</dbReference>
<comment type="subcellular location">
    <subcellularLocation>
        <location evidence="7">Cell membrane</location>
        <topology evidence="7">Peripheral membrane protein</topology>
        <orientation evidence="7">Cytoplasmic side</orientation>
    </subcellularLocation>
    <subcellularLocation>
        <location evidence="7">Bacterial flagellum basal body</location>
    </subcellularLocation>
</comment>
<evidence type="ECO:0000256" key="5">
    <source>
        <dbReference type="ARBA" id="ARBA00022779"/>
    </source>
</evidence>
<dbReference type="InterPro" id="IPR012826">
    <property type="entry name" value="FliN"/>
</dbReference>
<organism evidence="10 11">
    <name type="scientific">Acetobacter garciniae</name>
    <dbReference type="NCBI Taxonomy" id="2817435"/>
    <lineage>
        <taxon>Bacteria</taxon>
        <taxon>Pseudomonadati</taxon>
        <taxon>Pseudomonadota</taxon>
        <taxon>Alphaproteobacteria</taxon>
        <taxon>Acetobacterales</taxon>
        <taxon>Acetobacteraceae</taxon>
        <taxon>Acetobacter</taxon>
    </lineage>
</organism>
<evidence type="ECO:0000256" key="1">
    <source>
        <dbReference type="ARBA" id="ARBA00009226"/>
    </source>
</evidence>
<gene>
    <name evidence="10" type="primary">fliN</name>
    <name evidence="10" type="ORF">J2D77_06325</name>
</gene>
<dbReference type="AlphaFoldDB" id="A0A939HPC0"/>
<keyword evidence="10" id="KW-0282">Flagellum</keyword>
<keyword evidence="4 7" id="KW-0145">Chemotaxis</keyword>
<evidence type="ECO:0000256" key="8">
    <source>
        <dbReference type="SAM" id="MobiDB-lite"/>
    </source>
</evidence>
<evidence type="ECO:0000256" key="7">
    <source>
        <dbReference type="RuleBase" id="RU362074"/>
    </source>
</evidence>
<dbReference type="GO" id="GO:0006935">
    <property type="term" value="P:chemotaxis"/>
    <property type="evidence" value="ECO:0007669"/>
    <property type="project" value="UniProtKB-KW"/>
</dbReference>
<accession>A0A939HPC0</accession>
<reference evidence="10" key="1">
    <citation type="submission" date="2021-03" db="EMBL/GenBank/DDBJ databases">
        <title>The complete genome sequence of Acetobacter sp. TBRC 12339.</title>
        <authorList>
            <person name="Charoenyingcharoen P."/>
            <person name="Yukphan P."/>
        </authorList>
    </citation>
    <scope>NUCLEOTIDE SEQUENCE</scope>
    <source>
        <strain evidence="10">TBRC 12339</strain>
    </source>
</reference>
<dbReference type="GO" id="GO:0071973">
    <property type="term" value="P:bacterial-type flagellum-dependent cell motility"/>
    <property type="evidence" value="ECO:0007669"/>
    <property type="project" value="UniProtKB-UniRule"/>
</dbReference>
<evidence type="ECO:0000256" key="3">
    <source>
        <dbReference type="ARBA" id="ARBA00022475"/>
    </source>
</evidence>